<gene>
    <name evidence="3" type="ORF">CSX00_04160</name>
</gene>
<dbReference type="SUPFAM" id="SSF51445">
    <property type="entry name" value="(Trans)glycosidases"/>
    <property type="match status" value="1"/>
</dbReference>
<feature type="region of interest" description="Disordered" evidence="2">
    <location>
        <begin position="477"/>
        <end position="566"/>
    </location>
</feature>
<dbReference type="Gene3D" id="2.10.270.10">
    <property type="entry name" value="Cholin Binding"/>
    <property type="match status" value="1"/>
</dbReference>
<dbReference type="AlphaFoldDB" id="A0A2G3EBZ1"/>
<dbReference type="GO" id="GO:0016998">
    <property type="term" value="P:cell wall macromolecule catabolic process"/>
    <property type="evidence" value="ECO:0007669"/>
    <property type="project" value="InterPro"/>
</dbReference>
<dbReference type="GO" id="GO:0016052">
    <property type="term" value="P:carbohydrate catabolic process"/>
    <property type="evidence" value="ECO:0007669"/>
    <property type="project" value="TreeGrafter"/>
</dbReference>
<dbReference type="CDD" id="cd06414">
    <property type="entry name" value="GH25_LytC-like"/>
    <property type="match status" value="1"/>
</dbReference>
<dbReference type="GO" id="GO:0009253">
    <property type="term" value="P:peptidoglycan catabolic process"/>
    <property type="evidence" value="ECO:0007669"/>
    <property type="project" value="InterPro"/>
</dbReference>
<comment type="similarity">
    <text evidence="1">Belongs to the glycosyl hydrolase 25 family.</text>
</comment>
<dbReference type="GO" id="GO:0003796">
    <property type="term" value="F:lysozyme activity"/>
    <property type="evidence" value="ECO:0007669"/>
    <property type="project" value="InterPro"/>
</dbReference>
<name>A0A2G3EBZ1_9FIRM</name>
<sequence length="925" mass="100192">MSRLFKNIAFLVSRNRAISLGLASILGVSAVGGGAYAAYNKFFKEPGEEPELESVEVEQQAAASAADVYIPEFKKVFLTSSSIEKDLTIYISDTEEGESCVTGVPFQVKLVSPDAMEKLQPYVSAIQDIDSQINEYTASYDDSVNIATILVERNVPVTVTDENNEVVETVNGDIESDPLYLLYLDKETAVQAYTVALNDAEGVVYTDEDMDGVITETEVEPGDYVACIVNSLDNGVSYNTDSYETEVNVKDKVEYKVEKEIIKQVKKDDAKEDGQPAEAAPVEATLTNTVEYVDSKKEETGGSYKETTDVVAPKTDASKSTATKKEGKTSVTHDVAVAPSQYTITINYKLLDANGKEVTTVKKTDLTVNANAAPSFTADQTYGYNNVTYKLQSGPNPAFAAATANATYTYTYKAEPEAPKTYSVSITCVDEGGKTIHTATINDVKDGDSINPPSVENYTCSDSAIKASASNKNVTFHYKKKQQEQPQEQQQNNNQNNNSQNNNNQDNNQDNQQQEQPEQNNNQEQTDNNNAGDGQTDNGAEPTTTEARRTVARNNVNRTRAQSNVKKETATLDMSYSKGVFTISASGNVSSVTVNGAAITLSNGKGTYTATANGDYKLAGVATFSDGATDNSLAVTYTVSGMTGGSNEKLKDSKGNQLYLDAEGKKEATAADYQKGKTYYYKEASYKYYGWQTIDGKTKFFNGNGDYVTGEQVIQGVKYNFGSDGALLVNGVGIDVSKHQGTIDWSQAGPAVSFAIIRCGYRGMYDGQLHEDPFFYKNMSGAKANGVTTGIYIYSTALNEGEAVAEASMAVAMAKKAGGCSLPIYIDMEDSVRGQKNLTNDQRNAIINAFCSTVQSAGYKSGVYANKTWMTKYINASSLPGSCHIWVAQYNTACSYSGRYSMWQYSSKGSIPGIKGNVDVNKSFF</sequence>
<evidence type="ECO:0008006" key="5">
    <source>
        <dbReference type="Google" id="ProtNLM"/>
    </source>
</evidence>
<dbReference type="Gene3D" id="3.20.20.80">
    <property type="entry name" value="Glycosidases"/>
    <property type="match status" value="1"/>
</dbReference>
<feature type="region of interest" description="Disordered" evidence="2">
    <location>
        <begin position="297"/>
        <end position="325"/>
    </location>
</feature>
<feature type="compositionally biased region" description="Low complexity" evidence="2">
    <location>
        <begin position="484"/>
        <end position="530"/>
    </location>
</feature>
<dbReference type="RefSeq" id="WP_099412921.1">
    <property type="nucleotide sequence ID" value="NZ_PDYH01000011.1"/>
</dbReference>
<evidence type="ECO:0000313" key="4">
    <source>
        <dbReference type="Proteomes" id="UP000224317"/>
    </source>
</evidence>
<protein>
    <recommendedName>
        <fullName evidence="5">Lyzozyme M1 (1,4-beta-N-acetylmuramidase), GH25 family</fullName>
    </recommendedName>
</protein>
<keyword evidence="4" id="KW-1185">Reference proteome</keyword>
<dbReference type="PANTHER" id="PTHR34135">
    <property type="entry name" value="LYSOZYME"/>
    <property type="match status" value="1"/>
</dbReference>
<organism evidence="3 4">
    <name type="scientific">Pseudobutyrivibrio ruminis</name>
    <dbReference type="NCBI Taxonomy" id="46206"/>
    <lineage>
        <taxon>Bacteria</taxon>
        <taxon>Bacillati</taxon>
        <taxon>Bacillota</taxon>
        <taxon>Clostridia</taxon>
        <taxon>Lachnospirales</taxon>
        <taxon>Lachnospiraceae</taxon>
        <taxon>Pseudobutyrivibrio</taxon>
    </lineage>
</organism>
<dbReference type="PANTHER" id="PTHR34135:SF2">
    <property type="entry name" value="LYSOZYME"/>
    <property type="match status" value="1"/>
</dbReference>
<dbReference type="Proteomes" id="UP000224317">
    <property type="component" value="Unassembled WGS sequence"/>
</dbReference>
<evidence type="ECO:0000313" key="3">
    <source>
        <dbReference type="EMBL" id="PHU40816.1"/>
    </source>
</evidence>
<dbReference type="EMBL" id="PDYH01000011">
    <property type="protein sequence ID" value="PHU40816.1"/>
    <property type="molecule type" value="Genomic_DNA"/>
</dbReference>
<feature type="compositionally biased region" description="Polar residues" evidence="2">
    <location>
        <begin position="531"/>
        <end position="545"/>
    </location>
</feature>
<comment type="caution">
    <text evidence="3">The sequence shown here is derived from an EMBL/GenBank/DDBJ whole genome shotgun (WGS) entry which is preliminary data.</text>
</comment>
<dbReference type="PROSITE" id="PS51904">
    <property type="entry name" value="GLYCOSYL_HYDROL_F25_2"/>
    <property type="match status" value="1"/>
</dbReference>
<proteinExistence type="inferred from homology"/>
<dbReference type="SUPFAM" id="SSF69360">
    <property type="entry name" value="Cell wall binding repeat"/>
    <property type="match status" value="1"/>
</dbReference>
<evidence type="ECO:0000256" key="2">
    <source>
        <dbReference type="SAM" id="MobiDB-lite"/>
    </source>
</evidence>
<evidence type="ECO:0000256" key="1">
    <source>
        <dbReference type="ARBA" id="ARBA00010646"/>
    </source>
</evidence>
<reference evidence="3" key="1">
    <citation type="submission" date="2017-10" db="EMBL/GenBank/DDBJ databases">
        <title>Resolving the taxonomy of Roseburia spp., Eubacterium rectale and Agathobacter spp. through phylogenomic analysis.</title>
        <authorList>
            <person name="Sheridan P.O."/>
            <person name="Walker A.W."/>
            <person name="Duncan S.H."/>
            <person name="Scott K.P."/>
            <person name="Toole P.W.O."/>
            <person name="Luis P."/>
            <person name="Flint H.J."/>
        </authorList>
    </citation>
    <scope>NUCLEOTIDE SEQUENCE [LARGE SCALE GENOMIC DNA]</scope>
    <source>
        <strain evidence="3">JK10</strain>
    </source>
</reference>
<dbReference type="InterPro" id="IPR002053">
    <property type="entry name" value="Glyco_hydro_25"/>
</dbReference>
<feature type="compositionally biased region" description="Low complexity" evidence="2">
    <location>
        <begin position="552"/>
        <end position="561"/>
    </location>
</feature>
<accession>A0A2G3EBZ1</accession>
<dbReference type="Pfam" id="PF01183">
    <property type="entry name" value="Glyco_hydro_25"/>
    <property type="match status" value="1"/>
</dbReference>
<dbReference type="InterPro" id="IPR017853">
    <property type="entry name" value="GH"/>
</dbReference>